<evidence type="ECO:0000256" key="8">
    <source>
        <dbReference type="ARBA" id="ARBA00035585"/>
    </source>
</evidence>
<evidence type="ECO:0000256" key="5">
    <source>
        <dbReference type="ARBA" id="ARBA00023136"/>
    </source>
</evidence>
<evidence type="ECO:0000256" key="10">
    <source>
        <dbReference type="HAMAP-Rule" id="MF_00454"/>
    </source>
</evidence>
<comment type="similarity">
    <text evidence="7 10">Belongs to the fluoride channel Fluc/FEX (TC 1.A.43) family.</text>
</comment>
<keyword evidence="10" id="KW-0813">Transport</keyword>
<name>A0A853C7E9_9ACTN</name>
<dbReference type="GO" id="GO:0005886">
    <property type="term" value="C:plasma membrane"/>
    <property type="evidence" value="ECO:0007669"/>
    <property type="project" value="UniProtKB-SubCell"/>
</dbReference>
<evidence type="ECO:0000256" key="6">
    <source>
        <dbReference type="ARBA" id="ARBA00023303"/>
    </source>
</evidence>
<comment type="function">
    <text evidence="9 10">Fluoride-specific ion channel. Important for reducing fluoride concentration in the cell, thus reducing its toxicity.</text>
</comment>
<comment type="subcellular location">
    <subcellularLocation>
        <location evidence="1 10">Cell membrane</location>
        <topology evidence="1 10">Multi-pass membrane protein</topology>
    </subcellularLocation>
</comment>
<comment type="catalytic activity">
    <reaction evidence="8">
        <text>fluoride(in) = fluoride(out)</text>
        <dbReference type="Rhea" id="RHEA:76159"/>
        <dbReference type="ChEBI" id="CHEBI:17051"/>
    </reaction>
    <physiologicalReaction direction="left-to-right" evidence="8">
        <dbReference type="Rhea" id="RHEA:76160"/>
    </physiologicalReaction>
</comment>
<accession>A0A853C7E9</accession>
<keyword evidence="10" id="KW-0915">Sodium</keyword>
<keyword evidence="2 10" id="KW-1003">Cell membrane</keyword>
<dbReference type="EMBL" id="JACCFP010000001">
    <property type="protein sequence ID" value="NYJ02936.1"/>
    <property type="molecule type" value="Genomic_DNA"/>
</dbReference>
<evidence type="ECO:0000313" key="12">
    <source>
        <dbReference type="Proteomes" id="UP000530424"/>
    </source>
</evidence>
<sequence length="111" mass="11454">MTALWVALGAAVGAPLRYYLGRRWERPLHAGTLAANTLASLLLGLCVGWSVDGQALAFLGAGFCGGLSTYSSLAVQTRDLGMRRGAAYALATVVLGLAACALGFWAATHLT</sequence>
<dbReference type="AlphaFoldDB" id="A0A853C7E9"/>
<feature type="binding site" evidence="10">
    <location>
        <position position="65"/>
    </location>
    <ligand>
        <name>Na(+)</name>
        <dbReference type="ChEBI" id="CHEBI:29101"/>
        <note>structural</note>
    </ligand>
</feature>
<dbReference type="RefSeq" id="WP_179669240.1">
    <property type="nucleotide sequence ID" value="NZ_JACCFP010000001.1"/>
</dbReference>
<evidence type="ECO:0000313" key="11">
    <source>
        <dbReference type="EMBL" id="NYJ02936.1"/>
    </source>
</evidence>
<protein>
    <recommendedName>
        <fullName evidence="10">Fluoride-specific ion channel FluC</fullName>
    </recommendedName>
</protein>
<feature type="transmembrane region" description="Helical" evidence="10">
    <location>
        <begin position="28"/>
        <end position="50"/>
    </location>
</feature>
<keyword evidence="5 10" id="KW-0472">Membrane</keyword>
<feature type="binding site" evidence="10">
    <location>
        <position position="68"/>
    </location>
    <ligand>
        <name>Na(+)</name>
        <dbReference type="ChEBI" id="CHEBI:29101"/>
        <note>structural</note>
    </ligand>
</feature>
<dbReference type="Pfam" id="PF02537">
    <property type="entry name" value="CRCB"/>
    <property type="match status" value="1"/>
</dbReference>
<keyword evidence="4 10" id="KW-1133">Transmembrane helix</keyword>
<feature type="transmembrane region" description="Helical" evidence="10">
    <location>
        <begin position="56"/>
        <end position="75"/>
    </location>
</feature>
<evidence type="ECO:0000256" key="2">
    <source>
        <dbReference type="ARBA" id="ARBA00022475"/>
    </source>
</evidence>
<keyword evidence="10" id="KW-0406">Ion transport</keyword>
<feature type="transmembrane region" description="Helical" evidence="10">
    <location>
        <begin position="87"/>
        <end position="107"/>
    </location>
</feature>
<dbReference type="GO" id="GO:0062054">
    <property type="term" value="F:fluoride channel activity"/>
    <property type="evidence" value="ECO:0007669"/>
    <property type="project" value="UniProtKB-UniRule"/>
</dbReference>
<evidence type="ECO:0000256" key="9">
    <source>
        <dbReference type="ARBA" id="ARBA00049940"/>
    </source>
</evidence>
<keyword evidence="3 10" id="KW-0812">Transmembrane</keyword>
<dbReference type="PANTHER" id="PTHR28259">
    <property type="entry name" value="FLUORIDE EXPORT PROTEIN 1-RELATED"/>
    <property type="match status" value="1"/>
</dbReference>
<dbReference type="HAMAP" id="MF_00454">
    <property type="entry name" value="FluC"/>
    <property type="match status" value="1"/>
</dbReference>
<reference evidence="11 12" key="1">
    <citation type="submission" date="2020-07" db="EMBL/GenBank/DDBJ databases">
        <title>Sequencing the genomes of 1000 actinobacteria strains.</title>
        <authorList>
            <person name="Klenk H.-P."/>
        </authorList>
    </citation>
    <scope>NUCLEOTIDE SEQUENCE [LARGE SCALE GENOMIC DNA]</scope>
    <source>
        <strain evidence="11 12">DSM 103833</strain>
    </source>
</reference>
<evidence type="ECO:0000256" key="1">
    <source>
        <dbReference type="ARBA" id="ARBA00004651"/>
    </source>
</evidence>
<keyword evidence="10" id="KW-0479">Metal-binding</keyword>
<keyword evidence="12" id="KW-1185">Reference proteome</keyword>
<comment type="activity regulation">
    <text evidence="10">Na(+) is not transported, but it plays an essential structural role and its presence is essential for fluoride channel function.</text>
</comment>
<dbReference type="GO" id="GO:0140114">
    <property type="term" value="P:cellular detoxification of fluoride"/>
    <property type="evidence" value="ECO:0007669"/>
    <property type="project" value="UniProtKB-UniRule"/>
</dbReference>
<dbReference type="GO" id="GO:0046872">
    <property type="term" value="F:metal ion binding"/>
    <property type="evidence" value="ECO:0007669"/>
    <property type="project" value="UniProtKB-KW"/>
</dbReference>
<evidence type="ECO:0000256" key="3">
    <source>
        <dbReference type="ARBA" id="ARBA00022692"/>
    </source>
</evidence>
<dbReference type="Proteomes" id="UP000530424">
    <property type="component" value="Unassembled WGS sequence"/>
</dbReference>
<gene>
    <name evidence="10" type="primary">fluC</name>
    <name evidence="10" type="synonym">crcB</name>
    <name evidence="11" type="ORF">HNR19_003634</name>
</gene>
<organism evidence="11 12">
    <name type="scientific">Nocardioides thalensis</name>
    <dbReference type="NCBI Taxonomy" id="1914755"/>
    <lineage>
        <taxon>Bacteria</taxon>
        <taxon>Bacillati</taxon>
        <taxon>Actinomycetota</taxon>
        <taxon>Actinomycetes</taxon>
        <taxon>Propionibacteriales</taxon>
        <taxon>Nocardioidaceae</taxon>
        <taxon>Nocardioides</taxon>
    </lineage>
</organism>
<proteinExistence type="inferred from homology"/>
<dbReference type="InterPro" id="IPR003691">
    <property type="entry name" value="FluC"/>
</dbReference>
<comment type="caution">
    <text evidence="11">The sequence shown here is derived from an EMBL/GenBank/DDBJ whole genome shotgun (WGS) entry which is preliminary data.</text>
</comment>
<keyword evidence="6 10" id="KW-0407">Ion channel</keyword>
<evidence type="ECO:0000256" key="7">
    <source>
        <dbReference type="ARBA" id="ARBA00035120"/>
    </source>
</evidence>
<dbReference type="PANTHER" id="PTHR28259:SF1">
    <property type="entry name" value="FLUORIDE EXPORT PROTEIN 1-RELATED"/>
    <property type="match status" value="1"/>
</dbReference>
<evidence type="ECO:0000256" key="4">
    <source>
        <dbReference type="ARBA" id="ARBA00022989"/>
    </source>
</evidence>